<evidence type="ECO:0000313" key="4">
    <source>
        <dbReference type="Proteomes" id="UP000077037"/>
    </source>
</evidence>
<evidence type="ECO:0000256" key="2">
    <source>
        <dbReference type="SAM" id="Phobius"/>
    </source>
</evidence>
<dbReference type="RefSeq" id="WP_082887367.1">
    <property type="nucleotide sequence ID" value="NZ_FKBS01000025.1"/>
</dbReference>
<gene>
    <name evidence="3" type="ORF">SAMEA1982600_03782</name>
</gene>
<evidence type="ECO:0000256" key="1">
    <source>
        <dbReference type="SAM" id="MobiDB-lite"/>
    </source>
</evidence>
<dbReference type="OrthoDB" id="8852411at2"/>
<dbReference type="EMBL" id="FKBS01000025">
    <property type="protein sequence ID" value="SAI47250.1"/>
    <property type="molecule type" value="Genomic_DNA"/>
</dbReference>
<name>A0A157QNP4_9BORD</name>
<protein>
    <submittedName>
        <fullName evidence="3">General secretion pathway, M protein</fullName>
    </submittedName>
</protein>
<keyword evidence="2" id="KW-1133">Transmembrane helix</keyword>
<proteinExistence type="predicted"/>
<feature type="region of interest" description="Disordered" evidence="1">
    <location>
        <begin position="179"/>
        <end position="225"/>
    </location>
</feature>
<dbReference type="Proteomes" id="UP000077037">
    <property type="component" value="Unassembled WGS sequence"/>
</dbReference>
<keyword evidence="2" id="KW-0472">Membrane</keyword>
<feature type="transmembrane region" description="Helical" evidence="2">
    <location>
        <begin position="47"/>
        <end position="65"/>
    </location>
</feature>
<organism evidence="3 4">
    <name type="scientific">Bordetella ansorpii</name>
    <dbReference type="NCBI Taxonomy" id="288768"/>
    <lineage>
        <taxon>Bacteria</taxon>
        <taxon>Pseudomonadati</taxon>
        <taxon>Pseudomonadota</taxon>
        <taxon>Betaproteobacteria</taxon>
        <taxon>Burkholderiales</taxon>
        <taxon>Alcaligenaceae</taxon>
        <taxon>Bordetella</taxon>
    </lineage>
</organism>
<dbReference type="InterPro" id="IPR007690">
    <property type="entry name" value="T2SS_GspM"/>
</dbReference>
<dbReference type="GO" id="GO:0015627">
    <property type="term" value="C:type II protein secretion system complex"/>
    <property type="evidence" value="ECO:0007669"/>
    <property type="project" value="InterPro"/>
</dbReference>
<dbReference type="AlphaFoldDB" id="A0A157QNP4"/>
<dbReference type="Pfam" id="PF04612">
    <property type="entry name" value="T2SSM"/>
    <property type="match status" value="1"/>
</dbReference>
<keyword evidence="2" id="KW-0812">Transmembrane</keyword>
<evidence type="ECO:0000313" key="3">
    <source>
        <dbReference type="EMBL" id="SAI47250.1"/>
    </source>
</evidence>
<dbReference type="GO" id="GO:0015628">
    <property type="term" value="P:protein secretion by the type II secretion system"/>
    <property type="evidence" value="ECO:0007669"/>
    <property type="project" value="InterPro"/>
</dbReference>
<accession>A0A157QNP4</accession>
<reference evidence="3 4" key="1">
    <citation type="submission" date="2016-03" db="EMBL/GenBank/DDBJ databases">
        <authorList>
            <consortium name="Pathogen Informatics"/>
        </authorList>
    </citation>
    <scope>NUCLEOTIDE SEQUENCE [LARGE SCALE GENOMIC DNA]</scope>
    <source>
        <strain evidence="3 4">NCTC13364</strain>
    </source>
</reference>
<sequence>MKAWLRDSWRLSRGRAIRLSPATQARLNSLHAQLLAQWRGYTPRERSLLIVCVVTVVTVACWMLLISPPLAALSHWKTELPRLRSQQAALEAVLADKPPASFKASDTLAGRLDEKTIRNNLDATPLAGAYMLAAAVPPVQGQDATAWQITVEDVDATALMDWLLRGLPQTGGKITQLRIEQPDPNDDTQDLSLPAPPAGRVNATLTLGAAMTPAPADTSNQEPTR</sequence>